<dbReference type="Proteomes" id="UP001337655">
    <property type="component" value="Unassembled WGS sequence"/>
</dbReference>
<dbReference type="RefSeq" id="XP_064654992.1">
    <property type="nucleotide sequence ID" value="XM_064806687.1"/>
</dbReference>
<sequence>MATLLSNRSARGFSALKLAATTAPTWTRRAVSTLPQNEHIYVHEQPSSPPQTGYLYSYLKTTPPIPSLAIGTSPTNPPHPDSLTENQSFLDILHHVVASIASSDPEVQAQATMYASQAGSGLGSGGVFFPNQRRERKKHLSAGGGGGGGGTGAGGASAQGGMGGAGRGGYIHVSDQRNPPDWGRTAWPEDILGSLEVDGNGAFVDGTGRYQRSGTYRVLTHEGMLGISPYLREKLVEKLKELEAQGKRNG</sequence>
<organism evidence="2 3">
    <name type="scientific">Saxophila tyrrhenica</name>
    <dbReference type="NCBI Taxonomy" id="1690608"/>
    <lineage>
        <taxon>Eukaryota</taxon>
        <taxon>Fungi</taxon>
        <taxon>Dikarya</taxon>
        <taxon>Ascomycota</taxon>
        <taxon>Pezizomycotina</taxon>
        <taxon>Dothideomycetes</taxon>
        <taxon>Dothideomycetidae</taxon>
        <taxon>Mycosphaerellales</taxon>
        <taxon>Extremaceae</taxon>
        <taxon>Saxophila</taxon>
    </lineage>
</organism>
<gene>
    <name evidence="2" type="ORF">LTR77_009460</name>
</gene>
<evidence type="ECO:0000313" key="2">
    <source>
        <dbReference type="EMBL" id="KAK5164796.1"/>
    </source>
</evidence>
<reference evidence="2 3" key="1">
    <citation type="submission" date="2023-08" db="EMBL/GenBank/DDBJ databases">
        <title>Black Yeasts Isolated from many extreme environments.</title>
        <authorList>
            <person name="Coleine C."/>
            <person name="Stajich J.E."/>
            <person name="Selbmann L."/>
        </authorList>
    </citation>
    <scope>NUCLEOTIDE SEQUENCE [LARGE SCALE GENOMIC DNA]</scope>
    <source>
        <strain evidence="2 3">CCFEE 5935</strain>
    </source>
</reference>
<feature type="compositionally biased region" description="Gly residues" evidence="1">
    <location>
        <begin position="142"/>
        <end position="169"/>
    </location>
</feature>
<dbReference type="PANTHER" id="PTHR37331:SF1">
    <property type="entry name" value="YALI0F11671P"/>
    <property type="match status" value="1"/>
</dbReference>
<name>A0AAV9NXP6_9PEZI</name>
<proteinExistence type="predicted"/>
<dbReference type="PANTHER" id="PTHR37331">
    <property type="entry name" value="YALI0F11671P"/>
    <property type="match status" value="1"/>
</dbReference>
<keyword evidence="3" id="KW-1185">Reference proteome</keyword>
<evidence type="ECO:0000313" key="3">
    <source>
        <dbReference type="Proteomes" id="UP001337655"/>
    </source>
</evidence>
<feature type="region of interest" description="Disordered" evidence="1">
    <location>
        <begin position="135"/>
        <end position="184"/>
    </location>
</feature>
<accession>A0AAV9NXP6</accession>
<evidence type="ECO:0000256" key="1">
    <source>
        <dbReference type="SAM" id="MobiDB-lite"/>
    </source>
</evidence>
<dbReference type="GeneID" id="89930791"/>
<dbReference type="EMBL" id="JAVRRT010000018">
    <property type="protein sequence ID" value="KAK5164796.1"/>
    <property type="molecule type" value="Genomic_DNA"/>
</dbReference>
<comment type="caution">
    <text evidence="2">The sequence shown here is derived from an EMBL/GenBank/DDBJ whole genome shotgun (WGS) entry which is preliminary data.</text>
</comment>
<dbReference type="AlphaFoldDB" id="A0AAV9NXP6"/>
<protein>
    <submittedName>
        <fullName evidence="2">Uncharacterized protein</fullName>
    </submittedName>
</protein>